<feature type="transmembrane region" description="Helical" evidence="2">
    <location>
        <begin position="42"/>
        <end position="65"/>
    </location>
</feature>
<gene>
    <name evidence="3" type="ORF">DMC30DRAFT_406239</name>
</gene>
<keyword evidence="2" id="KW-0472">Membrane</keyword>
<feature type="compositionally biased region" description="Basic and acidic residues" evidence="1">
    <location>
        <begin position="379"/>
        <end position="400"/>
    </location>
</feature>
<keyword evidence="2" id="KW-0812">Transmembrane</keyword>
<keyword evidence="2" id="KW-1133">Transmembrane helix</keyword>
<evidence type="ECO:0000256" key="1">
    <source>
        <dbReference type="SAM" id="MobiDB-lite"/>
    </source>
</evidence>
<feature type="compositionally biased region" description="Pro residues" evidence="1">
    <location>
        <begin position="290"/>
        <end position="301"/>
    </location>
</feature>
<proteinExistence type="predicted"/>
<protein>
    <submittedName>
        <fullName evidence="3">Uncharacterized protein</fullName>
    </submittedName>
</protein>
<feature type="compositionally biased region" description="Basic and acidic residues" evidence="1">
    <location>
        <begin position="223"/>
        <end position="239"/>
    </location>
</feature>
<dbReference type="EMBL" id="SOZI01000218">
    <property type="protein sequence ID" value="TNY17299.1"/>
    <property type="molecule type" value="Genomic_DNA"/>
</dbReference>
<evidence type="ECO:0000313" key="4">
    <source>
        <dbReference type="Proteomes" id="UP000311382"/>
    </source>
</evidence>
<dbReference type="AlphaFoldDB" id="A0A5C5FLY8"/>
<evidence type="ECO:0000313" key="3">
    <source>
        <dbReference type="EMBL" id="TNY17299.1"/>
    </source>
</evidence>
<feature type="compositionally biased region" description="Acidic residues" evidence="1">
    <location>
        <begin position="138"/>
        <end position="147"/>
    </location>
</feature>
<feature type="region of interest" description="Disordered" evidence="1">
    <location>
        <begin position="1"/>
        <end position="22"/>
    </location>
</feature>
<evidence type="ECO:0000256" key="2">
    <source>
        <dbReference type="SAM" id="Phobius"/>
    </source>
</evidence>
<name>A0A5C5FLY8_9BASI</name>
<dbReference type="Proteomes" id="UP000311382">
    <property type="component" value="Unassembled WGS sequence"/>
</dbReference>
<reference evidence="3 4" key="1">
    <citation type="submission" date="2019-03" db="EMBL/GenBank/DDBJ databases">
        <title>Rhodosporidium diobovatum UCD-FST 08-225 genome sequencing, assembly, and annotation.</title>
        <authorList>
            <person name="Fakankun I.U."/>
            <person name="Fristensky B."/>
            <person name="Levin D.B."/>
        </authorList>
    </citation>
    <scope>NUCLEOTIDE SEQUENCE [LARGE SCALE GENOMIC DNA]</scope>
    <source>
        <strain evidence="3 4">UCD-FST 08-225</strain>
    </source>
</reference>
<organism evidence="3 4">
    <name type="scientific">Rhodotorula diobovata</name>
    <dbReference type="NCBI Taxonomy" id="5288"/>
    <lineage>
        <taxon>Eukaryota</taxon>
        <taxon>Fungi</taxon>
        <taxon>Dikarya</taxon>
        <taxon>Basidiomycota</taxon>
        <taxon>Pucciniomycotina</taxon>
        <taxon>Microbotryomycetes</taxon>
        <taxon>Sporidiobolales</taxon>
        <taxon>Sporidiobolaceae</taxon>
        <taxon>Rhodotorula</taxon>
    </lineage>
</organism>
<sequence>MSTDAPSATPTPTDTSTSSSPTPTGYTYGTYWGGGGGFSSTWVTWVSVVVVAGVVLALLCSRYFYIRRFYSPTFRAYFIPPKGIHIRWLNLHIAGPPQRIPREPPPSYSAAARRRRRRGRQTAGETVADGGRRIGDRDADDGWDDLDMVERGGGASTPGIGGVGAVPLVDELPRYYVDSGLPGYFGGDGDAADEAERIRAEAAAAGESSVLPSAAEYEAAVRAGRDPHDAQHQQPRQDEAGPVGAAQPAYPPAAHLSPQTASDLPRPAAPARSNTARSALLLSAFRCAPSPNPEPPLPAAPPRGSDTADAPHASSSTSSLDEAHHHHGMGGLHRTASSSSVSLSSASTKLDGASVRKGKQAAAGEEEDGAGADASSSRVKLDDEGAGDVEKPSGRKDGDA</sequence>
<feature type="compositionally biased region" description="Low complexity" evidence="1">
    <location>
        <begin position="336"/>
        <end position="347"/>
    </location>
</feature>
<dbReference type="OrthoDB" id="2529705at2759"/>
<feature type="region of interest" description="Disordered" evidence="1">
    <location>
        <begin position="220"/>
        <end position="400"/>
    </location>
</feature>
<feature type="region of interest" description="Disordered" evidence="1">
    <location>
        <begin position="99"/>
        <end position="159"/>
    </location>
</feature>
<keyword evidence="4" id="KW-1185">Reference proteome</keyword>
<comment type="caution">
    <text evidence="3">The sequence shown here is derived from an EMBL/GenBank/DDBJ whole genome shotgun (WGS) entry which is preliminary data.</text>
</comment>
<accession>A0A5C5FLY8</accession>